<feature type="chain" id="PRO_5038669707" description="Serpin H1" evidence="10">
    <location>
        <begin position="18"/>
        <end position="405"/>
    </location>
</feature>
<evidence type="ECO:0000313" key="13">
    <source>
        <dbReference type="Proteomes" id="UP001046870"/>
    </source>
</evidence>
<sequence length="405" mass="45686">MAFHVAVVAVLLGIVVAEPLSKKDPSTMLSESTINLGLNLYHTMVKDSSLKSQNILFSPVVLASSLGVMTLGARQNTASQVKSLLNVPLHDDKLHLSFSELLGDVSNEAVRNTTWKIGSHFYGPAWASLTWEFVEKSKLHYGHGHTKINFRDKRSALEEINKWAAENTGGKLPEVTKDLPAAEGAMFVNTMYFKPHWGEAFHHSMVDKRGFLMSRTRTVSVPMMHRTGFYKYFEDEANQLQIVEMPLGQKQTSLLVVMPFHVEPLERLENMLTRDNLRRWSEQMEEVAVAVSLPKIDLDVKHEMQKHLQQLGLVEAVDKSKADFSGITGKKDLHISNFLHATAFELNTGGNPFDENLFGREELRSPKLFYADHPFIFLVQDKKTNSILLIGRIIKPNGDGRHDEL</sequence>
<dbReference type="InterPro" id="IPR000215">
    <property type="entry name" value="Serpin_fam"/>
</dbReference>
<evidence type="ECO:0000256" key="8">
    <source>
        <dbReference type="ARBA" id="ARBA00030441"/>
    </source>
</evidence>
<evidence type="ECO:0000256" key="4">
    <source>
        <dbReference type="ARBA" id="ARBA00022824"/>
    </source>
</evidence>
<dbReference type="InterPro" id="IPR036186">
    <property type="entry name" value="Serpin_sf"/>
</dbReference>
<dbReference type="Pfam" id="PF00079">
    <property type="entry name" value="Serpin"/>
    <property type="match status" value="1"/>
</dbReference>
<evidence type="ECO:0000256" key="7">
    <source>
        <dbReference type="ARBA" id="ARBA00025405"/>
    </source>
</evidence>
<evidence type="ECO:0000256" key="9">
    <source>
        <dbReference type="RuleBase" id="RU000411"/>
    </source>
</evidence>
<evidence type="ECO:0000313" key="12">
    <source>
        <dbReference type="EMBL" id="KAG7484181.1"/>
    </source>
</evidence>
<keyword evidence="13" id="KW-1185">Reference proteome</keyword>
<dbReference type="SMART" id="SM00093">
    <property type="entry name" value="SERPIN"/>
    <property type="match status" value="1"/>
</dbReference>
<dbReference type="Proteomes" id="UP001046870">
    <property type="component" value="Chromosome 3"/>
</dbReference>
<accession>A0A9D3Q9P2</accession>
<dbReference type="GO" id="GO:0004867">
    <property type="term" value="F:serine-type endopeptidase inhibitor activity"/>
    <property type="evidence" value="ECO:0007669"/>
    <property type="project" value="InterPro"/>
</dbReference>
<proteinExistence type="inferred from homology"/>
<evidence type="ECO:0000256" key="3">
    <source>
        <dbReference type="ARBA" id="ARBA00022729"/>
    </source>
</evidence>
<comment type="caution">
    <text evidence="12">The sequence shown here is derived from an EMBL/GenBank/DDBJ whole genome shotgun (WGS) entry which is preliminary data.</text>
</comment>
<evidence type="ECO:0000259" key="11">
    <source>
        <dbReference type="SMART" id="SM00093"/>
    </source>
</evidence>
<dbReference type="Gene3D" id="2.30.39.10">
    <property type="entry name" value="Alpha-1-antitrypsin, domain 1"/>
    <property type="match status" value="1"/>
</dbReference>
<evidence type="ECO:0000256" key="2">
    <source>
        <dbReference type="ARBA" id="ARBA00013551"/>
    </source>
</evidence>
<dbReference type="EMBL" id="JAFDVH010000003">
    <property type="protein sequence ID" value="KAG7484181.1"/>
    <property type="molecule type" value="Genomic_DNA"/>
</dbReference>
<dbReference type="InterPro" id="IPR042185">
    <property type="entry name" value="Serpin_sf_2"/>
</dbReference>
<dbReference type="PANTHER" id="PTHR11461:SF27">
    <property type="entry name" value="SERPIN H1"/>
    <property type="match status" value="1"/>
</dbReference>
<dbReference type="PANTHER" id="PTHR11461">
    <property type="entry name" value="SERINE PROTEASE INHIBITOR, SERPIN"/>
    <property type="match status" value="1"/>
</dbReference>
<gene>
    <name evidence="12" type="ORF">MATL_G00046700</name>
</gene>
<keyword evidence="6" id="KW-0143">Chaperone</keyword>
<dbReference type="Gene3D" id="3.30.497.10">
    <property type="entry name" value="Antithrombin, subunit I, domain 2"/>
    <property type="match status" value="1"/>
</dbReference>
<feature type="domain" description="Serpin" evidence="11">
    <location>
        <begin position="38"/>
        <end position="396"/>
    </location>
</feature>
<dbReference type="AlphaFoldDB" id="A0A9D3Q9P2"/>
<dbReference type="OrthoDB" id="671595at2759"/>
<dbReference type="GO" id="GO:0005783">
    <property type="term" value="C:endoplasmic reticulum"/>
    <property type="evidence" value="ECO:0007669"/>
    <property type="project" value="TreeGrafter"/>
</dbReference>
<dbReference type="InterPro" id="IPR023796">
    <property type="entry name" value="Serpin_dom"/>
</dbReference>
<dbReference type="GO" id="GO:0005615">
    <property type="term" value="C:extracellular space"/>
    <property type="evidence" value="ECO:0007669"/>
    <property type="project" value="InterPro"/>
</dbReference>
<evidence type="ECO:0000256" key="10">
    <source>
        <dbReference type="SAM" id="SignalP"/>
    </source>
</evidence>
<organism evidence="12 13">
    <name type="scientific">Megalops atlanticus</name>
    <name type="common">Tarpon</name>
    <name type="synonym">Clupea gigantea</name>
    <dbReference type="NCBI Taxonomy" id="7932"/>
    <lineage>
        <taxon>Eukaryota</taxon>
        <taxon>Metazoa</taxon>
        <taxon>Chordata</taxon>
        <taxon>Craniata</taxon>
        <taxon>Vertebrata</taxon>
        <taxon>Euteleostomi</taxon>
        <taxon>Actinopterygii</taxon>
        <taxon>Neopterygii</taxon>
        <taxon>Teleostei</taxon>
        <taxon>Elopiformes</taxon>
        <taxon>Megalopidae</taxon>
        <taxon>Megalops</taxon>
    </lineage>
</organism>
<evidence type="ECO:0000256" key="6">
    <source>
        <dbReference type="ARBA" id="ARBA00023186"/>
    </source>
</evidence>
<dbReference type="InterPro" id="IPR023795">
    <property type="entry name" value="Serpin_CS"/>
</dbReference>
<reference evidence="12" key="1">
    <citation type="submission" date="2021-01" db="EMBL/GenBank/DDBJ databases">
        <authorList>
            <person name="Zahm M."/>
            <person name="Roques C."/>
            <person name="Cabau C."/>
            <person name="Klopp C."/>
            <person name="Donnadieu C."/>
            <person name="Jouanno E."/>
            <person name="Lampietro C."/>
            <person name="Louis A."/>
            <person name="Herpin A."/>
            <person name="Echchiki A."/>
            <person name="Berthelot C."/>
            <person name="Parey E."/>
            <person name="Roest-Crollius H."/>
            <person name="Braasch I."/>
            <person name="Postlethwait J."/>
            <person name="Bobe J."/>
            <person name="Montfort J."/>
            <person name="Bouchez O."/>
            <person name="Begum T."/>
            <person name="Mejri S."/>
            <person name="Adams A."/>
            <person name="Chen W.-J."/>
            <person name="Guiguen Y."/>
        </authorList>
    </citation>
    <scope>NUCLEOTIDE SEQUENCE</scope>
    <source>
        <strain evidence="12">YG-15Mar2019-1</strain>
        <tissue evidence="12">Brain</tissue>
    </source>
</reference>
<keyword evidence="5" id="KW-0325">Glycoprotein</keyword>
<name>A0A9D3Q9P2_MEGAT</name>
<comment type="similarity">
    <text evidence="1 9">Belongs to the serpin family.</text>
</comment>
<protein>
    <recommendedName>
        <fullName evidence="2">Serpin H1</fullName>
    </recommendedName>
    <alternativeName>
        <fullName evidence="8">Collagen-binding protein</fullName>
    </alternativeName>
</protein>
<dbReference type="PROSITE" id="PS00284">
    <property type="entry name" value="SERPIN"/>
    <property type="match status" value="1"/>
</dbReference>
<dbReference type="InterPro" id="IPR042178">
    <property type="entry name" value="Serpin_sf_1"/>
</dbReference>
<feature type="signal peptide" evidence="10">
    <location>
        <begin position="1"/>
        <end position="17"/>
    </location>
</feature>
<evidence type="ECO:0000256" key="1">
    <source>
        <dbReference type="ARBA" id="ARBA00009500"/>
    </source>
</evidence>
<dbReference type="GO" id="GO:0030199">
    <property type="term" value="P:collagen fibril organization"/>
    <property type="evidence" value="ECO:0007669"/>
    <property type="project" value="TreeGrafter"/>
</dbReference>
<dbReference type="SUPFAM" id="SSF56574">
    <property type="entry name" value="Serpins"/>
    <property type="match status" value="1"/>
</dbReference>
<keyword evidence="3 10" id="KW-0732">Signal</keyword>
<comment type="function">
    <text evidence="7">Binds specifically to collagen. Could be involved as a chaperone in the biosynthetic pathway of collagen.</text>
</comment>
<keyword evidence="4" id="KW-0256">Endoplasmic reticulum</keyword>
<evidence type="ECO:0000256" key="5">
    <source>
        <dbReference type="ARBA" id="ARBA00023180"/>
    </source>
</evidence>